<feature type="transmembrane region" description="Helical" evidence="6">
    <location>
        <begin position="30"/>
        <end position="50"/>
    </location>
</feature>
<keyword evidence="5 6" id="KW-0472">Membrane</keyword>
<evidence type="ECO:0000256" key="5">
    <source>
        <dbReference type="ARBA" id="ARBA00023136"/>
    </source>
</evidence>
<evidence type="ECO:0000313" key="7">
    <source>
        <dbReference type="EMBL" id="MBY8823131.1"/>
    </source>
</evidence>
<feature type="transmembrane region" description="Helical" evidence="6">
    <location>
        <begin position="330"/>
        <end position="357"/>
    </location>
</feature>
<evidence type="ECO:0000256" key="1">
    <source>
        <dbReference type="ARBA" id="ARBA00004141"/>
    </source>
</evidence>
<feature type="transmembrane region" description="Helical" evidence="6">
    <location>
        <begin position="259"/>
        <end position="282"/>
    </location>
</feature>
<reference evidence="7 8" key="1">
    <citation type="submission" date="2021-08" db="EMBL/GenBank/DDBJ databases">
        <authorList>
            <person name="Tuo L."/>
        </authorList>
    </citation>
    <scope>NUCLEOTIDE SEQUENCE [LARGE SCALE GENOMIC DNA]</scope>
    <source>
        <strain evidence="7 8">JCM 31229</strain>
    </source>
</reference>
<evidence type="ECO:0000313" key="8">
    <source>
        <dbReference type="Proteomes" id="UP000706039"/>
    </source>
</evidence>
<dbReference type="Proteomes" id="UP000706039">
    <property type="component" value="Unassembled WGS sequence"/>
</dbReference>
<protein>
    <submittedName>
        <fullName evidence="7">AI-2E family transporter</fullName>
    </submittedName>
</protein>
<dbReference type="InterPro" id="IPR002549">
    <property type="entry name" value="AI-2E-like"/>
</dbReference>
<dbReference type="PANTHER" id="PTHR21716">
    <property type="entry name" value="TRANSMEMBRANE PROTEIN"/>
    <property type="match status" value="1"/>
</dbReference>
<feature type="transmembrane region" description="Helical" evidence="6">
    <location>
        <begin position="86"/>
        <end position="108"/>
    </location>
</feature>
<keyword evidence="4 6" id="KW-1133">Transmembrane helix</keyword>
<feature type="transmembrane region" description="Helical" evidence="6">
    <location>
        <begin position="294"/>
        <end position="310"/>
    </location>
</feature>
<dbReference type="Pfam" id="PF01594">
    <property type="entry name" value="AI-2E_transport"/>
    <property type="match status" value="1"/>
</dbReference>
<feature type="transmembrane region" description="Helical" evidence="6">
    <location>
        <begin position="176"/>
        <end position="198"/>
    </location>
</feature>
<dbReference type="RefSeq" id="WP_222990153.1">
    <property type="nucleotide sequence ID" value="NZ_JAINVV010000004.1"/>
</dbReference>
<keyword evidence="8" id="KW-1185">Reference proteome</keyword>
<comment type="subcellular location">
    <subcellularLocation>
        <location evidence="1">Membrane</location>
        <topology evidence="1">Multi-pass membrane protein</topology>
    </subcellularLocation>
</comment>
<evidence type="ECO:0000256" key="3">
    <source>
        <dbReference type="ARBA" id="ARBA00022692"/>
    </source>
</evidence>
<evidence type="ECO:0000256" key="4">
    <source>
        <dbReference type="ARBA" id="ARBA00022989"/>
    </source>
</evidence>
<proteinExistence type="inferred from homology"/>
<evidence type="ECO:0000256" key="6">
    <source>
        <dbReference type="SAM" id="Phobius"/>
    </source>
</evidence>
<gene>
    <name evidence="7" type="ORF">K7G82_12565</name>
</gene>
<feature type="transmembrane region" description="Helical" evidence="6">
    <location>
        <begin position="229"/>
        <end position="253"/>
    </location>
</feature>
<feature type="transmembrane region" description="Helical" evidence="6">
    <location>
        <begin position="56"/>
        <end position="74"/>
    </location>
</feature>
<accession>A0ABS7PPE9</accession>
<evidence type="ECO:0000256" key="2">
    <source>
        <dbReference type="ARBA" id="ARBA00009773"/>
    </source>
</evidence>
<keyword evidence="3 6" id="KW-0812">Transmembrane</keyword>
<sequence length="395" mass="42433">MENSGKNPKNGDADASHGHIHRVDWHRDRLLAALTLIAGIGLLLGLPFALRAGAEFFLPVTASLVIAIAMVPGLEWLQRRGLPSSLAALLCVLLFLVAANLVLVSIIVPAAEWFRVLPERIGLIQANLAPVIDFYANLQRFIDDSIAMLASGPVAAAQTVAVTAPRSLLDLVATSAPYALIQMFFALLLIYFFLAGWTRLREQTITSRGSFDGALATARVIQNLVDATSAYLGTITAINLVLGLCVAAALYLIGMPSPLMWGGIVAILNYIPYLGPILAALLLAMGGLMTFSDLWWALLPAFIQVVLHLVEANVVTPMVVGRRLTINPLLILISLSFWGWVWGTPGALLAVPLLIIIKTVMAAAGRPDIAGFLFEEGTLTHADEEVQEAYQKTSD</sequence>
<name>A0ABS7PPE9_9SPHN</name>
<comment type="caution">
    <text evidence="7">The sequence shown here is derived from an EMBL/GenBank/DDBJ whole genome shotgun (WGS) entry which is preliminary data.</text>
</comment>
<dbReference type="PANTHER" id="PTHR21716:SF16">
    <property type="entry name" value="BLL1467 PROTEIN"/>
    <property type="match status" value="1"/>
</dbReference>
<comment type="similarity">
    <text evidence="2">Belongs to the autoinducer-2 exporter (AI-2E) (TC 2.A.86) family.</text>
</comment>
<organism evidence="7 8">
    <name type="scientific">Sphingomonas colocasiae</name>
    <dbReference type="NCBI Taxonomy" id="1848973"/>
    <lineage>
        <taxon>Bacteria</taxon>
        <taxon>Pseudomonadati</taxon>
        <taxon>Pseudomonadota</taxon>
        <taxon>Alphaproteobacteria</taxon>
        <taxon>Sphingomonadales</taxon>
        <taxon>Sphingomonadaceae</taxon>
        <taxon>Sphingomonas</taxon>
    </lineage>
</organism>
<dbReference type="EMBL" id="JAINVV010000004">
    <property type="protein sequence ID" value="MBY8823131.1"/>
    <property type="molecule type" value="Genomic_DNA"/>
</dbReference>